<dbReference type="Gene3D" id="3.40.50.720">
    <property type="entry name" value="NAD(P)-binding Rossmann-like Domain"/>
    <property type="match status" value="1"/>
</dbReference>
<dbReference type="InterPro" id="IPR036291">
    <property type="entry name" value="NAD(P)-bd_dom_sf"/>
</dbReference>
<evidence type="ECO:0000259" key="7">
    <source>
        <dbReference type="Pfam" id="PF04321"/>
    </source>
</evidence>
<comment type="cofactor">
    <cofactor evidence="6">
        <name>Mg(2+)</name>
        <dbReference type="ChEBI" id="CHEBI:18420"/>
    </cofactor>
    <text evidence="6">Binds 1 Mg(2+) ion per monomer.</text>
</comment>
<evidence type="ECO:0000256" key="5">
    <source>
        <dbReference type="ARBA" id="ARBA00048200"/>
    </source>
</evidence>
<dbReference type="PANTHER" id="PTHR10491:SF4">
    <property type="entry name" value="METHIONINE ADENOSYLTRANSFERASE 2 SUBUNIT BETA"/>
    <property type="match status" value="1"/>
</dbReference>
<dbReference type="CDD" id="cd05254">
    <property type="entry name" value="dTDP_HR_like_SDR_e"/>
    <property type="match status" value="1"/>
</dbReference>
<evidence type="ECO:0000256" key="3">
    <source>
        <dbReference type="ARBA" id="ARBA00012929"/>
    </source>
</evidence>
<evidence type="ECO:0000313" key="9">
    <source>
        <dbReference type="Proteomes" id="UP000321567"/>
    </source>
</evidence>
<dbReference type="Pfam" id="PF04321">
    <property type="entry name" value="RmlD_sub_bind"/>
    <property type="match status" value="1"/>
</dbReference>
<dbReference type="AlphaFoldDB" id="A0A512H9B3"/>
<keyword evidence="9" id="KW-1185">Reference proteome</keyword>
<dbReference type="GO" id="GO:0019305">
    <property type="term" value="P:dTDP-rhamnose biosynthetic process"/>
    <property type="evidence" value="ECO:0007669"/>
    <property type="project" value="UniProtKB-UniPathway"/>
</dbReference>
<dbReference type="EC" id="1.1.1.133" evidence="3 6"/>
<gene>
    <name evidence="8" type="ORF">ROR02_21770</name>
</gene>
<evidence type="ECO:0000256" key="2">
    <source>
        <dbReference type="ARBA" id="ARBA00010944"/>
    </source>
</evidence>
<dbReference type="InterPro" id="IPR005913">
    <property type="entry name" value="dTDP_dehydrorham_reduct"/>
</dbReference>
<evidence type="ECO:0000256" key="6">
    <source>
        <dbReference type="RuleBase" id="RU364082"/>
    </source>
</evidence>
<comment type="pathway">
    <text evidence="1 6">Carbohydrate biosynthesis; dTDP-L-rhamnose biosynthesis.</text>
</comment>
<dbReference type="Gene3D" id="3.90.25.10">
    <property type="entry name" value="UDP-galactose 4-epimerase, domain 1"/>
    <property type="match status" value="1"/>
</dbReference>
<name>A0A512H9B3_9PROT</name>
<sequence>MTGGQQAPRLAVTGVSGQVGRAVLARARAAGFDPLGLTRADLDLGDPDGIAGRLDALRPDLIINPAAYTAVDRAESEPELAFRVNAEAPGRLAQWCARENVPLIHLSTDYVFSGEATRPYREDDPLAPVSVYGASKAGGERRVLASGAAAVIVRTAWVYDAEGRNFVTTMLRLGAGRDTLGVVDDQRGCPTAAPSLACGLLSIARQVWDAREDEAALAPLLGPVHLTDAGETTWYHFAQAIFEAMAPAWGRRPRVSPLTTAQYPTPARRPAWSVLDLERARARFGLVPPSWRESLGAVLASCVHPAGSGGGDAL</sequence>
<dbReference type="InterPro" id="IPR029903">
    <property type="entry name" value="RmlD-like-bd"/>
</dbReference>
<dbReference type="PANTHER" id="PTHR10491">
    <property type="entry name" value="DTDP-4-DEHYDRORHAMNOSE REDUCTASE"/>
    <property type="match status" value="1"/>
</dbReference>
<evidence type="ECO:0000256" key="1">
    <source>
        <dbReference type="ARBA" id="ARBA00004781"/>
    </source>
</evidence>
<reference evidence="8 9" key="1">
    <citation type="submission" date="2019-07" db="EMBL/GenBank/DDBJ databases">
        <title>Whole genome shotgun sequence of Rhodospirillum oryzae NBRC 107573.</title>
        <authorList>
            <person name="Hosoyama A."/>
            <person name="Uohara A."/>
            <person name="Ohji S."/>
            <person name="Ichikawa N."/>
        </authorList>
    </citation>
    <scope>NUCLEOTIDE SEQUENCE [LARGE SCALE GENOMIC DNA]</scope>
    <source>
        <strain evidence="8 9">NBRC 107573</strain>
    </source>
</reference>
<keyword evidence="6" id="KW-0521">NADP</keyword>
<dbReference type="RefSeq" id="WP_147164059.1">
    <property type="nucleotide sequence ID" value="NZ_BJZO01000058.1"/>
</dbReference>
<dbReference type="GO" id="GO:0008831">
    <property type="term" value="F:dTDP-4-dehydrorhamnose reductase activity"/>
    <property type="evidence" value="ECO:0007669"/>
    <property type="project" value="UniProtKB-EC"/>
</dbReference>
<comment type="catalytic activity">
    <reaction evidence="5 6">
        <text>dTDP-beta-L-rhamnose + NADP(+) = dTDP-4-dehydro-beta-L-rhamnose + NADPH + H(+)</text>
        <dbReference type="Rhea" id="RHEA:21796"/>
        <dbReference type="ChEBI" id="CHEBI:15378"/>
        <dbReference type="ChEBI" id="CHEBI:57510"/>
        <dbReference type="ChEBI" id="CHEBI:57783"/>
        <dbReference type="ChEBI" id="CHEBI:58349"/>
        <dbReference type="ChEBI" id="CHEBI:62830"/>
        <dbReference type="EC" id="1.1.1.133"/>
    </reaction>
</comment>
<comment type="similarity">
    <text evidence="2 6">Belongs to the dTDP-4-dehydrorhamnose reductase family.</text>
</comment>
<dbReference type="EMBL" id="BJZO01000058">
    <property type="protein sequence ID" value="GEO82046.1"/>
    <property type="molecule type" value="Genomic_DNA"/>
</dbReference>
<dbReference type="Proteomes" id="UP000321567">
    <property type="component" value="Unassembled WGS sequence"/>
</dbReference>
<comment type="caution">
    <text evidence="8">The sequence shown here is derived from an EMBL/GenBank/DDBJ whole genome shotgun (WGS) entry which is preliminary data.</text>
</comment>
<keyword evidence="6" id="KW-0560">Oxidoreductase</keyword>
<accession>A0A512H9B3</accession>
<evidence type="ECO:0000256" key="4">
    <source>
        <dbReference type="ARBA" id="ARBA00017099"/>
    </source>
</evidence>
<protein>
    <recommendedName>
        <fullName evidence="4 6">dTDP-4-dehydrorhamnose reductase</fullName>
        <ecNumber evidence="3 6">1.1.1.133</ecNumber>
    </recommendedName>
</protein>
<dbReference type="SUPFAM" id="SSF51735">
    <property type="entry name" value="NAD(P)-binding Rossmann-fold domains"/>
    <property type="match status" value="1"/>
</dbReference>
<dbReference type="UniPathway" id="UPA00124"/>
<organism evidence="8 9">
    <name type="scientific">Pararhodospirillum oryzae</name>
    <dbReference type="NCBI Taxonomy" id="478448"/>
    <lineage>
        <taxon>Bacteria</taxon>
        <taxon>Pseudomonadati</taxon>
        <taxon>Pseudomonadota</taxon>
        <taxon>Alphaproteobacteria</taxon>
        <taxon>Rhodospirillales</taxon>
        <taxon>Rhodospirillaceae</taxon>
        <taxon>Pararhodospirillum</taxon>
    </lineage>
</organism>
<dbReference type="NCBIfam" id="TIGR01214">
    <property type="entry name" value="rmlD"/>
    <property type="match status" value="1"/>
</dbReference>
<proteinExistence type="inferred from homology"/>
<comment type="function">
    <text evidence="6">Catalyzes the reduction of dTDP-6-deoxy-L-lyxo-4-hexulose to yield dTDP-L-rhamnose.</text>
</comment>
<dbReference type="OrthoDB" id="9803892at2"/>
<feature type="domain" description="RmlD-like substrate binding" evidence="7">
    <location>
        <begin position="10"/>
        <end position="301"/>
    </location>
</feature>
<evidence type="ECO:0000313" key="8">
    <source>
        <dbReference type="EMBL" id="GEO82046.1"/>
    </source>
</evidence>